<name>A0A0G1ZCI4_9BACT</name>
<evidence type="ECO:0000256" key="1">
    <source>
        <dbReference type="SAM" id="MobiDB-lite"/>
    </source>
</evidence>
<evidence type="ECO:0000313" key="3">
    <source>
        <dbReference type="Proteomes" id="UP000033982"/>
    </source>
</evidence>
<evidence type="ECO:0000313" key="2">
    <source>
        <dbReference type="EMBL" id="KKW16884.1"/>
    </source>
</evidence>
<dbReference type="Proteomes" id="UP000033982">
    <property type="component" value="Unassembled WGS sequence"/>
</dbReference>
<sequence length="258" mass="29208">MEKDNNKDNNNEKEKTIRSEFVGKEIQDEEKKLNFAGNFKWTKRILLAAALLLAGRQLGEKFGCFGPNNEFKQEQAIGKEEVPPPPKGIERIHRGRSVERAEMDESDFELLSKHLQFPENVRKDIQVEKVTAPESYGAKIDFYIVRNKKDGRVTNQLRVFRDKENDVVGTRLSSFGYDKANRFIGSSASVGGNIEQMTAVRYDDKEGGTLVEYHDIKKGKVSSRRLNSEAGQTVEDETGDVSLKYGRDDITAVGKGQW</sequence>
<organism evidence="2 3">
    <name type="scientific">Candidatus Magasanikbacteria bacterium GW2011_GWA2_50_22</name>
    <dbReference type="NCBI Taxonomy" id="1619043"/>
    <lineage>
        <taxon>Bacteria</taxon>
        <taxon>Candidatus Magasanikiibacteriota</taxon>
    </lineage>
</organism>
<feature type="region of interest" description="Disordered" evidence="1">
    <location>
        <begin position="1"/>
        <end position="20"/>
    </location>
</feature>
<gene>
    <name evidence="2" type="ORF">UY58_C0016G0006</name>
</gene>
<protein>
    <submittedName>
        <fullName evidence="2">Uncharacterized protein</fullName>
    </submittedName>
</protein>
<reference evidence="2 3" key="1">
    <citation type="journal article" date="2015" name="Nature">
        <title>rRNA introns, odd ribosomes, and small enigmatic genomes across a large radiation of phyla.</title>
        <authorList>
            <person name="Brown C.T."/>
            <person name="Hug L.A."/>
            <person name="Thomas B.C."/>
            <person name="Sharon I."/>
            <person name="Castelle C.J."/>
            <person name="Singh A."/>
            <person name="Wilkins M.J."/>
            <person name="Williams K.H."/>
            <person name="Banfield J.F."/>
        </authorList>
    </citation>
    <scope>NUCLEOTIDE SEQUENCE [LARGE SCALE GENOMIC DNA]</scope>
</reference>
<accession>A0A0G1ZCI4</accession>
<dbReference type="AlphaFoldDB" id="A0A0G1ZCI4"/>
<dbReference type="EMBL" id="LCQN01000016">
    <property type="protein sequence ID" value="KKW16884.1"/>
    <property type="molecule type" value="Genomic_DNA"/>
</dbReference>
<proteinExistence type="predicted"/>
<comment type="caution">
    <text evidence="2">The sequence shown here is derived from an EMBL/GenBank/DDBJ whole genome shotgun (WGS) entry which is preliminary data.</text>
</comment>